<keyword evidence="2" id="KW-1185">Reference proteome</keyword>
<evidence type="ECO:0000313" key="2">
    <source>
        <dbReference type="Proteomes" id="UP000814033"/>
    </source>
</evidence>
<sequence>MSTPSPPPSLLLALPEELLSLILHLAAPDALPALLHTCTTTHRICTPLLYHTLHLAAPGPTAALARTLAARPALATHVRALTVASTAGALAPVLQAIVRARAPLALLDVTLDAAWPGAADADAFGPQMMAGERDVAAGRAVGGALAALADVRRLVVRRRKAYLSFERLQAVTDGLAQAVAAWASLESVTIAFRLSAPDAGPAAGFAGAGVGAPGLALAGAARLREFRTALPAVWNPAILAVSANPALERIVLTIPRVRAAGVAGAAESGVLVWEDQVVSPQEIASRAGGPQATLWMRQAWKHPRLVALLTASA</sequence>
<protein>
    <submittedName>
        <fullName evidence="1">Uncharacterized protein</fullName>
    </submittedName>
</protein>
<dbReference type="EMBL" id="MU275910">
    <property type="protein sequence ID" value="KAI0047134.1"/>
    <property type="molecule type" value="Genomic_DNA"/>
</dbReference>
<dbReference type="Proteomes" id="UP000814033">
    <property type="component" value="Unassembled WGS sequence"/>
</dbReference>
<comment type="caution">
    <text evidence="1">The sequence shown here is derived from an EMBL/GenBank/DDBJ whole genome shotgun (WGS) entry which is preliminary data.</text>
</comment>
<name>A0ACB8RSI5_9AGAM</name>
<reference evidence="1" key="2">
    <citation type="journal article" date="2022" name="New Phytol.">
        <title>Evolutionary transition to the ectomycorrhizal habit in the genomes of a hyperdiverse lineage of mushroom-forming fungi.</title>
        <authorList>
            <person name="Looney B."/>
            <person name="Miyauchi S."/>
            <person name="Morin E."/>
            <person name="Drula E."/>
            <person name="Courty P.E."/>
            <person name="Kohler A."/>
            <person name="Kuo A."/>
            <person name="LaButti K."/>
            <person name="Pangilinan J."/>
            <person name="Lipzen A."/>
            <person name="Riley R."/>
            <person name="Andreopoulos W."/>
            <person name="He G."/>
            <person name="Johnson J."/>
            <person name="Nolan M."/>
            <person name="Tritt A."/>
            <person name="Barry K.W."/>
            <person name="Grigoriev I.V."/>
            <person name="Nagy L.G."/>
            <person name="Hibbett D."/>
            <person name="Henrissat B."/>
            <person name="Matheny P.B."/>
            <person name="Labbe J."/>
            <person name="Martin F.M."/>
        </authorList>
    </citation>
    <scope>NUCLEOTIDE SEQUENCE</scope>
    <source>
        <strain evidence="1">FP105234-sp</strain>
    </source>
</reference>
<gene>
    <name evidence="1" type="ORF">FA95DRAFT_1606314</name>
</gene>
<evidence type="ECO:0000313" key="1">
    <source>
        <dbReference type="EMBL" id="KAI0047134.1"/>
    </source>
</evidence>
<organism evidence="1 2">
    <name type="scientific">Auriscalpium vulgare</name>
    <dbReference type="NCBI Taxonomy" id="40419"/>
    <lineage>
        <taxon>Eukaryota</taxon>
        <taxon>Fungi</taxon>
        <taxon>Dikarya</taxon>
        <taxon>Basidiomycota</taxon>
        <taxon>Agaricomycotina</taxon>
        <taxon>Agaricomycetes</taxon>
        <taxon>Russulales</taxon>
        <taxon>Auriscalpiaceae</taxon>
        <taxon>Auriscalpium</taxon>
    </lineage>
</organism>
<accession>A0ACB8RSI5</accession>
<reference evidence="1" key="1">
    <citation type="submission" date="2021-02" db="EMBL/GenBank/DDBJ databases">
        <authorList>
            <consortium name="DOE Joint Genome Institute"/>
            <person name="Ahrendt S."/>
            <person name="Looney B.P."/>
            <person name="Miyauchi S."/>
            <person name="Morin E."/>
            <person name="Drula E."/>
            <person name="Courty P.E."/>
            <person name="Chicoki N."/>
            <person name="Fauchery L."/>
            <person name="Kohler A."/>
            <person name="Kuo A."/>
            <person name="Labutti K."/>
            <person name="Pangilinan J."/>
            <person name="Lipzen A."/>
            <person name="Riley R."/>
            <person name="Andreopoulos W."/>
            <person name="He G."/>
            <person name="Johnson J."/>
            <person name="Barry K.W."/>
            <person name="Grigoriev I.V."/>
            <person name="Nagy L."/>
            <person name="Hibbett D."/>
            <person name="Henrissat B."/>
            <person name="Matheny P.B."/>
            <person name="Labbe J."/>
            <person name="Martin F."/>
        </authorList>
    </citation>
    <scope>NUCLEOTIDE SEQUENCE</scope>
    <source>
        <strain evidence="1">FP105234-sp</strain>
    </source>
</reference>
<proteinExistence type="predicted"/>